<evidence type="ECO:0000256" key="10">
    <source>
        <dbReference type="ARBA" id="ARBA00022853"/>
    </source>
</evidence>
<dbReference type="EC" id="2.3.2.27" evidence="14"/>
<evidence type="ECO:0000256" key="8">
    <source>
        <dbReference type="ARBA" id="ARBA00022786"/>
    </source>
</evidence>
<evidence type="ECO:0000256" key="11">
    <source>
        <dbReference type="ARBA" id="ARBA00023054"/>
    </source>
</evidence>
<feature type="compositionally biased region" description="Polar residues" evidence="16">
    <location>
        <begin position="254"/>
        <end position="275"/>
    </location>
</feature>
<evidence type="ECO:0000256" key="12">
    <source>
        <dbReference type="ARBA" id="ARBA00023242"/>
    </source>
</evidence>
<evidence type="ECO:0000256" key="3">
    <source>
        <dbReference type="ARBA" id="ARBA00004906"/>
    </source>
</evidence>
<dbReference type="Gene3D" id="3.30.40.10">
    <property type="entry name" value="Zinc/RING finger domain, C3HC4 (zinc finger)"/>
    <property type="match status" value="1"/>
</dbReference>
<keyword evidence="10 14" id="KW-0156">Chromatin regulator</keyword>
<reference evidence="18 19" key="1">
    <citation type="submission" date="2016-07" db="EMBL/GenBank/DDBJ databases">
        <title>Pervasive Adenine N6-methylation of Active Genes in Fungi.</title>
        <authorList>
            <consortium name="DOE Joint Genome Institute"/>
            <person name="Mondo S.J."/>
            <person name="Dannebaum R.O."/>
            <person name="Kuo R.C."/>
            <person name="Labutti K."/>
            <person name="Haridas S."/>
            <person name="Kuo A."/>
            <person name="Salamov A."/>
            <person name="Ahrendt S.R."/>
            <person name="Lipzen A."/>
            <person name="Sullivan W."/>
            <person name="Andreopoulos W.B."/>
            <person name="Clum A."/>
            <person name="Lindquist E."/>
            <person name="Daum C."/>
            <person name="Ramamoorthy G.K."/>
            <person name="Gryganskyi A."/>
            <person name="Culley D."/>
            <person name="Magnuson J.K."/>
            <person name="James T.Y."/>
            <person name="O'Malley M.A."/>
            <person name="Stajich J.E."/>
            <person name="Spatafora J.W."/>
            <person name="Visel A."/>
            <person name="Grigoriev I.V."/>
        </authorList>
    </citation>
    <scope>NUCLEOTIDE SEQUENCE [LARGE SCALE GENOMIC DNA]</scope>
    <source>
        <strain evidence="18 19">ATCC 12442</strain>
    </source>
</reference>
<evidence type="ECO:0000256" key="9">
    <source>
        <dbReference type="ARBA" id="ARBA00022833"/>
    </source>
</evidence>
<organism evidence="18 19">
    <name type="scientific">Linderina pennispora</name>
    <dbReference type="NCBI Taxonomy" id="61395"/>
    <lineage>
        <taxon>Eukaryota</taxon>
        <taxon>Fungi</taxon>
        <taxon>Fungi incertae sedis</taxon>
        <taxon>Zoopagomycota</taxon>
        <taxon>Kickxellomycotina</taxon>
        <taxon>Kickxellomycetes</taxon>
        <taxon>Kickxellales</taxon>
        <taxon>Kickxellaceae</taxon>
        <taxon>Linderina</taxon>
    </lineage>
</organism>
<dbReference type="SMART" id="SM00184">
    <property type="entry name" value="RING"/>
    <property type="match status" value="1"/>
</dbReference>
<evidence type="ECO:0000256" key="4">
    <source>
        <dbReference type="ARBA" id="ARBA00005555"/>
    </source>
</evidence>
<dbReference type="InterPro" id="IPR013083">
    <property type="entry name" value="Znf_RING/FYVE/PHD"/>
</dbReference>
<dbReference type="SUPFAM" id="SSF57850">
    <property type="entry name" value="RING/U-box"/>
    <property type="match status" value="1"/>
</dbReference>
<keyword evidence="19" id="KW-1185">Reference proteome</keyword>
<name>A0A1Y1W5M4_9FUNG</name>
<evidence type="ECO:0000256" key="7">
    <source>
        <dbReference type="ARBA" id="ARBA00022771"/>
    </source>
</evidence>
<dbReference type="GO" id="GO:0061630">
    <property type="term" value="F:ubiquitin protein ligase activity"/>
    <property type="evidence" value="ECO:0007669"/>
    <property type="project" value="UniProtKB-EC"/>
</dbReference>
<evidence type="ECO:0000313" key="18">
    <source>
        <dbReference type="EMBL" id="ORX68536.1"/>
    </source>
</evidence>
<dbReference type="GeneID" id="63804540"/>
<dbReference type="UniPathway" id="UPA00143"/>
<evidence type="ECO:0000256" key="1">
    <source>
        <dbReference type="ARBA" id="ARBA00000900"/>
    </source>
</evidence>
<dbReference type="InterPro" id="IPR018957">
    <property type="entry name" value="Znf_C3HC4_RING-type"/>
</dbReference>
<dbReference type="Pfam" id="PF08647">
    <property type="entry name" value="BRE1"/>
    <property type="match status" value="1"/>
</dbReference>
<accession>A0A1Y1W5M4</accession>
<evidence type="ECO:0000256" key="13">
    <source>
        <dbReference type="PROSITE-ProRule" id="PRU00175"/>
    </source>
</evidence>
<feature type="region of interest" description="Disordered" evidence="16">
    <location>
        <begin position="1"/>
        <end position="31"/>
    </location>
</feature>
<dbReference type="OrthoDB" id="10266039at2759"/>
<evidence type="ECO:0000313" key="19">
    <source>
        <dbReference type="Proteomes" id="UP000193922"/>
    </source>
</evidence>
<dbReference type="CDD" id="cd16499">
    <property type="entry name" value="RING-HC_Bre1-like"/>
    <property type="match status" value="1"/>
</dbReference>
<comment type="pathway">
    <text evidence="3 14">Protein modification; protein ubiquitination.</text>
</comment>
<dbReference type="GO" id="GO:0005634">
    <property type="term" value="C:nucleus"/>
    <property type="evidence" value="ECO:0007669"/>
    <property type="project" value="UniProtKB-SubCell"/>
</dbReference>
<dbReference type="InterPro" id="IPR001841">
    <property type="entry name" value="Znf_RING"/>
</dbReference>
<comment type="caution">
    <text evidence="18">The sequence shown here is derived from an EMBL/GenBank/DDBJ whole genome shotgun (WGS) entry which is preliminary data.</text>
</comment>
<dbReference type="PANTHER" id="PTHR23163">
    <property type="entry name" value="RING FINGER PROTEIN-RELATED"/>
    <property type="match status" value="1"/>
</dbReference>
<keyword evidence="5 14" id="KW-0808">Transferase</keyword>
<evidence type="ECO:0000256" key="14">
    <source>
        <dbReference type="RuleBase" id="RU365038"/>
    </source>
</evidence>
<feature type="region of interest" description="Disordered" evidence="16">
    <location>
        <begin position="252"/>
        <end position="318"/>
    </location>
</feature>
<feature type="coiled-coil region" evidence="15">
    <location>
        <begin position="196"/>
        <end position="241"/>
    </location>
</feature>
<dbReference type="GO" id="GO:0016567">
    <property type="term" value="P:protein ubiquitination"/>
    <property type="evidence" value="ECO:0007669"/>
    <property type="project" value="UniProtKB-UniRule"/>
</dbReference>
<feature type="compositionally biased region" description="Low complexity" evidence="16">
    <location>
        <begin position="286"/>
        <end position="312"/>
    </location>
</feature>
<evidence type="ECO:0000259" key="17">
    <source>
        <dbReference type="PROSITE" id="PS50089"/>
    </source>
</evidence>
<keyword evidence="8 14" id="KW-0833">Ubl conjugation pathway</keyword>
<dbReference type="PROSITE" id="PS50089">
    <property type="entry name" value="ZF_RING_2"/>
    <property type="match status" value="1"/>
</dbReference>
<evidence type="ECO:0000256" key="5">
    <source>
        <dbReference type="ARBA" id="ARBA00022679"/>
    </source>
</evidence>
<comment type="subcellular location">
    <subcellularLocation>
        <location evidence="2 14">Nucleus</location>
    </subcellularLocation>
</comment>
<keyword evidence="7 13" id="KW-0863">Zinc-finger</keyword>
<dbReference type="RefSeq" id="XP_040742318.1">
    <property type="nucleotide sequence ID" value="XM_040887892.1"/>
</dbReference>
<dbReference type="InterPro" id="IPR013956">
    <property type="entry name" value="E3_ubiquit_lig_Bre1"/>
</dbReference>
<dbReference type="STRING" id="61395.A0A1Y1W5M4"/>
<feature type="domain" description="RING-type" evidence="17">
    <location>
        <begin position="804"/>
        <end position="843"/>
    </location>
</feature>
<dbReference type="EMBL" id="MCFD01000009">
    <property type="protein sequence ID" value="ORX68536.1"/>
    <property type="molecule type" value="Genomic_DNA"/>
</dbReference>
<feature type="coiled-coil region" evidence="15">
    <location>
        <begin position="380"/>
        <end position="443"/>
    </location>
</feature>
<feature type="coiled-coil region" evidence="15">
    <location>
        <begin position="321"/>
        <end position="351"/>
    </location>
</feature>
<dbReference type="Pfam" id="PF00097">
    <property type="entry name" value="zf-C3HC4"/>
    <property type="match status" value="1"/>
</dbReference>
<feature type="coiled-coil region" evidence="15">
    <location>
        <begin position="504"/>
        <end position="617"/>
    </location>
</feature>
<keyword evidence="12 14" id="KW-0539">Nucleus</keyword>
<proteinExistence type="inferred from homology"/>
<evidence type="ECO:0000256" key="16">
    <source>
        <dbReference type="SAM" id="MobiDB-lite"/>
    </source>
</evidence>
<keyword evidence="11 14" id="KW-0175">Coiled coil</keyword>
<dbReference type="GO" id="GO:0033503">
    <property type="term" value="C:HULC complex"/>
    <property type="evidence" value="ECO:0007669"/>
    <property type="project" value="TreeGrafter"/>
</dbReference>
<comment type="similarity">
    <text evidence="4 14">Belongs to the BRE1 family.</text>
</comment>
<evidence type="ECO:0000256" key="15">
    <source>
        <dbReference type="SAM" id="Coils"/>
    </source>
</evidence>
<comment type="catalytic activity">
    <reaction evidence="1 14">
        <text>S-ubiquitinyl-[E2 ubiquitin-conjugating enzyme]-L-cysteine + [acceptor protein]-L-lysine = [E2 ubiquitin-conjugating enzyme]-L-cysteine + N(6)-ubiquitinyl-[acceptor protein]-L-lysine.</text>
        <dbReference type="EC" id="2.3.2.27"/>
    </reaction>
</comment>
<feature type="compositionally biased region" description="Basic and acidic residues" evidence="16">
    <location>
        <begin position="1"/>
        <end position="15"/>
    </location>
</feature>
<feature type="coiled-coil region" evidence="15">
    <location>
        <begin position="723"/>
        <end position="785"/>
    </location>
</feature>
<evidence type="ECO:0000256" key="2">
    <source>
        <dbReference type="ARBA" id="ARBA00004123"/>
    </source>
</evidence>
<evidence type="ECO:0000256" key="6">
    <source>
        <dbReference type="ARBA" id="ARBA00022723"/>
    </source>
</evidence>
<keyword evidence="6 14" id="KW-0479">Metal-binding</keyword>
<gene>
    <name evidence="18" type="ORF">DL89DRAFT_268363</name>
</gene>
<keyword evidence="9 14" id="KW-0862">Zinc</keyword>
<dbReference type="GO" id="GO:0008270">
    <property type="term" value="F:zinc ion binding"/>
    <property type="evidence" value="ECO:0007669"/>
    <property type="project" value="UniProtKB-KW"/>
</dbReference>
<protein>
    <recommendedName>
        <fullName evidence="14">E3 ubiquitin protein ligase</fullName>
        <ecNumber evidence="14">2.3.2.27</ecNumber>
    </recommendedName>
</protein>
<dbReference type="PANTHER" id="PTHR23163:SF0">
    <property type="entry name" value="E3 UBIQUITIN-PROTEIN LIGASE BRE1"/>
    <property type="match status" value="1"/>
</dbReference>
<sequence>MTERKRRSDESRDLEGQPQATLAKKRHTSKETDFQALSAEFDENAQMLDLFQKEAIWRQMQEYKRDARRSQQRASDLERRQEQWTMRIGRLCHAWDQAVAQLDTIINSDTSDGSLSSAHPSAVDSWLGMLLPTKIAETADDGMATADSNSAVEKSDVVQTSLQRFNRAVQTILRQLESKSTSPVDWQSAIERLSRMRTSEKEVADLRSQVAQFSRQIAEEREQLEASQTELRRALKKLDRSVCPTVQALDVETQPHQQNSGSSPHSHAPPNTTAIANGAVYSRAGSPSAAGSPAQQQTAQQQQQLQQPQQPQEANDKTDYRELAERRLSEIEEKVRENAEIQKQLDALRLQISNIPDHIIAETSLFKQAEASREYYNAESLRLQAEVDRLFKEVAELKSSRTEFDMSLQAAANSQRQILEAELQRLQTDLVRVRNHRDQVQRELESRRAQDTVEDQKSTELKLLSDVRRERMNSLISENKRLLACIAVLKGDRSAFETYTDEELSKTTAVADELRAKLDQALRREKQLSAQLAASSQPDASQLAADLTRAQETADSLQKRLAKYESILGGACVDEHGQMLAELPDKAGELAQKQRQVDEMILQRDSLQRTSEMMERELQTICDSFTKLEKQNTSKVWELASKEQHISRVVAEKCKYEEKFIGLNKDREAQKQANQALRHQNQKQLEHIKTIEERDRAMAQELSLASAETQQATLAWQGCQTNLQESQRRTQELEEQVRALEEKHRVATQMLDERTDSLSRAEHERRRAEEALELASKRVSEAEKITDQSGLAQMCADYKALLKCPTCQTHFKSHVLLRCMHVFCKECIDSRIETRQRKCPSCSEPFGAKDVRQIYL</sequence>
<dbReference type="AlphaFoldDB" id="A0A1Y1W5M4"/>
<dbReference type="InterPro" id="IPR017907">
    <property type="entry name" value="Znf_RING_CS"/>
</dbReference>
<dbReference type="Proteomes" id="UP000193922">
    <property type="component" value="Unassembled WGS sequence"/>
</dbReference>
<dbReference type="PROSITE" id="PS00518">
    <property type="entry name" value="ZF_RING_1"/>
    <property type="match status" value="1"/>
</dbReference>
<dbReference type="GO" id="GO:0006325">
    <property type="term" value="P:chromatin organization"/>
    <property type="evidence" value="ECO:0007669"/>
    <property type="project" value="UniProtKB-KW"/>
</dbReference>